<organism evidence="2 3">
    <name type="scientific">Potamilus streckersoni</name>
    <dbReference type="NCBI Taxonomy" id="2493646"/>
    <lineage>
        <taxon>Eukaryota</taxon>
        <taxon>Metazoa</taxon>
        <taxon>Spiralia</taxon>
        <taxon>Lophotrochozoa</taxon>
        <taxon>Mollusca</taxon>
        <taxon>Bivalvia</taxon>
        <taxon>Autobranchia</taxon>
        <taxon>Heteroconchia</taxon>
        <taxon>Palaeoheterodonta</taxon>
        <taxon>Unionida</taxon>
        <taxon>Unionoidea</taxon>
        <taxon>Unionidae</taxon>
        <taxon>Ambleminae</taxon>
        <taxon>Lampsilini</taxon>
        <taxon>Potamilus</taxon>
    </lineage>
</organism>
<proteinExistence type="predicted"/>
<keyword evidence="1" id="KW-0732">Signal</keyword>
<reference evidence="2" key="3">
    <citation type="submission" date="2023-05" db="EMBL/GenBank/DDBJ databases">
        <authorList>
            <person name="Smith C.H."/>
        </authorList>
    </citation>
    <scope>NUCLEOTIDE SEQUENCE</scope>
    <source>
        <strain evidence="2">CHS0354</strain>
        <tissue evidence="2">Mantle</tissue>
    </source>
</reference>
<protein>
    <submittedName>
        <fullName evidence="2">Uncharacterized protein</fullName>
    </submittedName>
</protein>
<gene>
    <name evidence="2" type="ORF">CHS0354_039614</name>
</gene>
<evidence type="ECO:0000256" key="1">
    <source>
        <dbReference type="SAM" id="SignalP"/>
    </source>
</evidence>
<accession>A0AAE0W305</accession>
<feature type="chain" id="PRO_5042130780" evidence="1">
    <location>
        <begin position="23"/>
        <end position="721"/>
    </location>
</feature>
<dbReference type="Proteomes" id="UP001195483">
    <property type="component" value="Unassembled WGS sequence"/>
</dbReference>
<sequence length="721" mass="83042">MENVSMSLLVVFAVTACSVALASPEIDIWPYFMNAEEIKVNKTKLFLLASNFYVVPPICSNTSLPNSETLLETINSPPCSCFYTCHRPACCLDHPYSAVPYSCVNVLVYPKHVHFKSEYQMVTTCELHGLHYAQLCNMNTNTSLTFDDPILTSIKSGRTYKNKYCALCHLEQESDLVSWASNLYCIHDLTKVAMTSLDIMTLLVSNIRNGTCIIAYFPGRLLNSDQRCLFDKINSAPERIQTCNVSGLWMDFDADLSWACEHFDLPYRGFKNVFCYICNPSIVSERKKYYIDHCNKTGLWQNFDLNVFNRCQKFPSEPRWRPFRNLYCLLCNVYDSNMNPTKFHLMPLYSYTNISMSEWYDNNENQFTTLIRTFNASSVKVSSTVALKMRVANTCHNRVFCPEQIKDAKDFADCDSCSCSSTCPIKMSCCRRYMAEEETFMCIPDELVSDTNSSSENAFLAIGSCPNQTDELLRKKCEDLDTEDILQVLPVTASNEFIFTNVYCAQCNGILQSKPFDLIVQCNIYIDAALFPTLEEFLKFILQENCKIKYLSPTDCGETGHKYISRCNTTGMWETWNTRIQWACEFKAEPQKISRAVFEHSVVEYMHFYCYVCKPNENMPLDSNCNVTKRWNTYKNSDDNLCQKIYPEMVLGPFKNIYCLICNIPEHVDTVYKDSDGKDILQLSYRTIFQMSPNFFEAFTQEESTSRWSITEVRNMISNVC</sequence>
<dbReference type="AlphaFoldDB" id="A0AAE0W305"/>
<reference evidence="2" key="2">
    <citation type="journal article" date="2021" name="Genome Biol. Evol.">
        <title>Developing a high-quality reference genome for a parasitic bivalve with doubly uniparental inheritance (Bivalvia: Unionida).</title>
        <authorList>
            <person name="Smith C.H."/>
        </authorList>
    </citation>
    <scope>NUCLEOTIDE SEQUENCE</scope>
    <source>
        <strain evidence="2">CHS0354</strain>
        <tissue evidence="2">Mantle</tissue>
    </source>
</reference>
<dbReference type="EMBL" id="JAEAOA010002312">
    <property type="protein sequence ID" value="KAK3598592.1"/>
    <property type="molecule type" value="Genomic_DNA"/>
</dbReference>
<reference evidence="2" key="1">
    <citation type="journal article" date="2021" name="Genome Biol. Evol.">
        <title>A High-Quality Reference Genome for a Parasitic Bivalve with Doubly Uniparental Inheritance (Bivalvia: Unionida).</title>
        <authorList>
            <person name="Smith C.H."/>
        </authorList>
    </citation>
    <scope>NUCLEOTIDE SEQUENCE</scope>
    <source>
        <strain evidence="2">CHS0354</strain>
    </source>
</reference>
<evidence type="ECO:0000313" key="2">
    <source>
        <dbReference type="EMBL" id="KAK3598592.1"/>
    </source>
</evidence>
<comment type="caution">
    <text evidence="2">The sequence shown here is derived from an EMBL/GenBank/DDBJ whole genome shotgun (WGS) entry which is preliminary data.</text>
</comment>
<keyword evidence="3" id="KW-1185">Reference proteome</keyword>
<feature type="signal peptide" evidence="1">
    <location>
        <begin position="1"/>
        <end position="22"/>
    </location>
</feature>
<name>A0AAE0W305_9BIVA</name>
<evidence type="ECO:0000313" key="3">
    <source>
        <dbReference type="Proteomes" id="UP001195483"/>
    </source>
</evidence>
<feature type="non-terminal residue" evidence="2">
    <location>
        <position position="721"/>
    </location>
</feature>